<feature type="signal peptide" evidence="1">
    <location>
        <begin position="1"/>
        <end position="21"/>
    </location>
</feature>
<keyword evidence="3" id="KW-1185">Reference proteome</keyword>
<proteinExistence type="predicted"/>
<sequence>MNKTLLLSAVVTATVTGAAFAASVPVTDINAGQSKVAVEYSFAQHAEGNGGSNDGFGASLSTGLSDKLALQYEYSRVNLDKGGDVKDHRLEAVYKVSKNVNLYGAGTYLRADGEHETGFQGGVIGHVPLADNLKGFAKVGFGNDIKQTYQIGATYDLTNDLGLNVYYQYDKYSVDGNDSDIKGLHAGLGYSF</sequence>
<evidence type="ECO:0000313" key="3">
    <source>
        <dbReference type="Proteomes" id="UP000707138"/>
    </source>
</evidence>
<dbReference type="Gene3D" id="2.40.160.10">
    <property type="entry name" value="Porin"/>
    <property type="match status" value="1"/>
</dbReference>
<dbReference type="RefSeq" id="WP_205087307.1">
    <property type="nucleotide sequence ID" value="NZ_CALXQD010000003.1"/>
</dbReference>
<dbReference type="EMBL" id="JACJLA010000002">
    <property type="protein sequence ID" value="MBM6912007.1"/>
    <property type="molecule type" value="Genomic_DNA"/>
</dbReference>
<dbReference type="SUPFAM" id="SSF56935">
    <property type="entry name" value="Porins"/>
    <property type="match status" value="1"/>
</dbReference>
<reference evidence="2 3" key="1">
    <citation type="journal article" date="2021" name="Sci. Rep.">
        <title>The distribution of antibiotic resistance genes in chicken gut microbiota commensals.</title>
        <authorList>
            <person name="Juricova H."/>
            <person name="Matiasovicova J."/>
            <person name="Kubasova T."/>
            <person name="Cejkova D."/>
            <person name="Rychlik I."/>
        </authorList>
    </citation>
    <scope>NUCLEOTIDE SEQUENCE [LARGE SCALE GENOMIC DNA]</scope>
    <source>
        <strain evidence="2 3">An537</strain>
    </source>
</reference>
<feature type="chain" id="PRO_5047447107" evidence="1">
    <location>
        <begin position="22"/>
        <end position="192"/>
    </location>
</feature>
<keyword evidence="1" id="KW-0732">Signal</keyword>
<name>A0ABS2GDX0_9FIRM</name>
<dbReference type="InterPro" id="IPR023614">
    <property type="entry name" value="Porin_dom_sf"/>
</dbReference>
<accession>A0ABS2GDX0</accession>
<protein>
    <submittedName>
        <fullName evidence="2">Outer membrane beta-barrel protein</fullName>
    </submittedName>
</protein>
<gene>
    <name evidence="2" type="ORF">H6A01_01515</name>
</gene>
<comment type="caution">
    <text evidence="2">The sequence shown here is derived from an EMBL/GenBank/DDBJ whole genome shotgun (WGS) entry which is preliminary data.</text>
</comment>
<evidence type="ECO:0000256" key="1">
    <source>
        <dbReference type="SAM" id="SignalP"/>
    </source>
</evidence>
<organism evidence="2 3">
    <name type="scientific">Veillonella magna</name>
    <dbReference type="NCBI Taxonomy" id="464322"/>
    <lineage>
        <taxon>Bacteria</taxon>
        <taxon>Bacillati</taxon>
        <taxon>Bacillota</taxon>
        <taxon>Negativicutes</taxon>
        <taxon>Veillonellales</taxon>
        <taxon>Veillonellaceae</taxon>
        <taxon>Veillonella</taxon>
    </lineage>
</organism>
<dbReference type="Proteomes" id="UP000707138">
    <property type="component" value="Unassembled WGS sequence"/>
</dbReference>
<evidence type="ECO:0000313" key="2">
    <source>
        <dbReference type="EMBL" id="MBM6912007.1"/>
    </source>
</evidence>